<keyword evidence="3" id="KW-0540">Nuclease</keyword>
<evidence type="ECO:0000256" key="3">
    <source>
        <dbReference type="ARBA" id="ARBA00022722"/>
    </source>
</evidence>
<proteinExistence type="predicted"/>
<gene>
    <name evidence="8" type="ORF">Tci_902085</name>
</gene>
<dbReference type="AlphaFoldDB" id="A0A699V9W5"/>
<dbReference type="SUPFAM" id="SSF56672">
    <property type="entry name" value="DNA/RNA polymerases"/>
    <property type="match status" value="1"/>
</dbReference>
<dbReference type="InterPro" id="IPR043502">
    <property type="entry name" value="DNA/RNA_pol_sf"/>
</dbReference>
<keyword evidence="5" id="KW-0378">Hydrolase</keyword>
<keyword evidence="6 8" id="KW-0695">RNA-directed DNA polymerase</keyword>
<evidence type="ECO:0000259" key="7">
    <source>
        <dbReference type="Pfam" id="PF17917"/>
    </source>
</evidence>
<evidence type="ECO:0000256" key="5">
    <source>
        <dbReference type="ARBA" id="ARBA00022801"/>
    </source>
</evidence>
<reference evidence="8" key="1">
    <citation type="journal article" date="2019" name="Sci. Rep.">
        <title>Draft genome of Tanacetum cinerariifolium, the natural source of mosquito coil.</title>
        <authorList>
            <person name="Yamashiro T."/>
            <person name="Shiraishi A."/>
            <person name="Satake H."/>
            <person name="Nakayama K."/>
        </authorList>
    </citation>
    <scope>NUCLEOTIDE SEQUENCE</scope>
</reference>
<dbReference type="GO" id="GO:0004519">
    <property type="term" value="F:endonuclease activity"/>
    <property type="evidence" value="ECO:0007669"/>
    <property type="project" value="UniProtKB-KW"/>
</dbReference>
<dbReference type="EMBL" id="BKCJ011400937">
    <property type="protein sequence ID" value="GFD30116.1"/>
    <property type="molecule type" value="Genomic_DNA"/>
</dbReference>
<keyword evidence="1" id="KW-0808">Transferase</keyword>
<evidence type="ECO:0000313" key="8">
    <source>
        <dbReference type="EMBL" id="GFD30116.1"/>
    </source>
</evidence>
<dbReference type="PANTHER" id="PTHR34072">
    <property type="entry name" value="ENZYMATIC POLYPROTEIN-RELATED"/>
    <property type="match status" value="1"/>
</dbReference>
<keyword evidence="2" id="KW-0548">Nucleotidyltransferase</keyword>
<evidence type="ECO:0000256" key="1">
    <source>
        <dbReference type="ARBA" id="ARBA00022679"/>
    </source>
</evidence>
<comment type="caution">
    <text evidence="8">The sequence shown here is derived from an EMBL/GenBank/DDBJ whole genome shotgun (WGS) entry which is preliminary data.</text>
</comment>
<evidence type="ECO:0000256" key="2">
    <source>
        <dbReference type="ARBA" id="ARBA00022695"/>
    </source>
</evidence>
<evidence type="ECO:0000256" key="6">
    <source>
        <dbReference type="ARBA" id="ARBA00022918"/>
    </source>
</evidence>
<sequence length="177" mass="21048">MQHGKVIAYASRQLKPYEVNYHTHVLELAAVVFTLKIWRHYLYGELCDIFIDHKSLKYIFTQRELNMRQRHWLELLKDYDTNIQYHPGKANVVADVLSKKSGMIAGIKVEKEIIRDLERLDIKLYVRGQHGYWACLRVEPDLIFRIKEAQKEDSEIWTIVENLDKQVEFCLDDDNVL</sequence>
<dbReference type="GO" id="GO:0003964">
    <property type="term" value="F:RNA-directed DNA polymerase activity"/>
    <property type="evidence" value="ECO:0007669"/>
    <property type="project" value="UniProtKB-KW"/>
</dbReference>
<dbReference type="CDD" id="cd09274">
    <property type="entry name" value="RNase_HI_RT_Ty3"/>
    <property type="match status" value="1"/>
</dbReference>
<accession>A0A699V9W5</accession>
<keyword evidence="4" id="KW-0255">Endonuclease</keyword>
<dbReference type="GO" id="GO:0016787">
    <property type="term" value="F:hydrolase activity"/>
    <property type="evidence" value="ECO:0007669"/>
    <property type="project" value="UniProtKB-KW"/>
</dbReference>
<feature type="domain" description="Reverse transcriptase RNase H-like" evidence="7">
    <location>
        <begin position="5"/>
        <end position="79"/>
    </location>
</feature>
<dbReference type="Pfam" id="PF17917">
    <property type="entry name" value="RT_RNaseH"/>
    <property type="match status" value="1"/>
</dbReference>
<dbReference type="PANTHER" id="PTHR34072:SF52">
    <property type="entry name" value="RIBONUCLEASE H"/>
    <property type="match status" value="1"/>
</dbReference>
<organism evidence="8">
    <name type="scientific">Tanacetum cinerariifolium</name>
    <name type="common">Dalmatian daisy</name>
    <name type="synonym">Chrysanthemum cinerariifolium</name>
    <dbReference type="NCBI Taxonomy" id="118510"/>
    <lineage>
        <taxon>Eukaryota</taxon>
        <taxon>Viridiplantae</taxon>
        <taxon>Streptophyta</taxon>
        <taxon>Embryophyta</taxon>
        <taxon>Tracheophyta</taxon>
        <taxon>Spermatophyta</taxon>
        <taxon>Magnoliopsida</taxon>
        <taxon>eudicotyledons</taxon>
        <taxon>Gunneridae</taxon>
        <taxon>Pentapetalae</taxon>
        <taxon>asterids</taxon>
        <taxon>campanulids</taxon>
        <taxon>Asterales</taxon>
        <taxon>Asteraceae</taxon>
        <taxon>Asteroideae</taxon>
        <taxon>Anthemideae</taxon>
        <taxon>Anthemidinae</taxon>
        <taxon>Tanacetum</taxon>
    </lineage>
</organism>
<dbReference type="InterPro" id="IPR041373">
    <property type="entry name" value="RT_RNaseH"/>
</dbReference>
<name>A0A699V9W5_TANCI</name>
<protein>
    <submittedName>
        <fullName evidence="8">Reverse transcriptase</fullName>
    </submittedName>
</protein>
<evidence type="ECO:0000256" key="4">
    <source>
        <dbReference type="ARBA" id="ARBA00022759"/>
    </source>
</evidence>
<feature type="non-terminal residue" evidence="8">
    <location>
        <position position="177"/>
    </location>
</feature>